<reference evidence="3" key="1">
    <citation type="submission" date="2016-04" db="EMBL/GenBank/DDBJ databases">
        <title>Draft genome sequence of Paludibacter jiangxiensis strain NM7.</title>
        <authorList>
            <person name="Qiu Y."/>
            <person name="Matsuura N."/>
            <person name="Ohashi A."/>
            <person name="Tourlousse M.D."/>
            <person name="Sekiguchi Y."/>
        </authorList>
    </citation>
    <scope>NUCLEOTIDE SEQUENCE [LARGE SCALE GENOMIC DNA]</scope>
    <source>
        <strain evidence="3">NM7</strain>
    </source>
</reference>
<dbReference type="STRING" id="681398.PJIAN_4131"/>
<sequence>MNNRFFSGLQDVHIQKTILLLVVSLVLIGSSLLIGVGDNFPMIAMLFTGLIIFFFALLRHWQKAAYFVIMAVIFTVILIFVWIFKASLGEDIAMPAGLVSISAILAGIIGAYVFVSKE</sequence>
<reference evidence="3" key="2">
    <citation type="journal article" date="2017" name="Genome Announc.">
        <title>Draft genome sequence of Paludibacter jiangxiensis NM7(T), a propionate-producing fermentative bacterium.</title>
        <authorList>
            <person name="Qiu Y.-L."/>
            <person name="Tourlousse D.M."/>
            <person name="Matsuura N."/>
            <person name="Ohashi A."/>
            <person name="Sekiguchi Y."/>
        </authorList>
    </citation>
    <scope>NUCLEOTIDE SEQUENCE [LARGE SCALE GENOMIC DNA]</scope>
    <source>
        <strain evidence="3">NM7</strain>
    </source>
</reference>
<organism evidence="2 3">
    <name type="scientific">Paludibacter jiangxiensis</name>
    <dbReference type="NCBI Taxonomy" id="681398"/>
    <lineage>
        <taxon>Bacteria</taxon>
        <taxon>Pseudomonadati</taxon>
        <taxon>Bacteroidota</taxon>
        <taxon>Bacteroidia</taxon>
        <taxon>Bacteroidales</taxon>
        <taxon>Paludibacteraceae</taxon>
        <taxon>Paludibacter</taxon>
    </lineage>
</organism>
<evidence type="ECO:0000256" key="1">
    <source>
        <dbReference type="SAM" id="Phobius"/>
    </source>
</evidence>
<dbReference type="RefSeq" id="WP_068704959.1">
    <property type="nucleotide sequence ID" value="NZ_BDCR01000004.1"/>
</dbReference>
<keyword evidence="3" id="KW-1185">Reference proteome</keyword>
<dbReference type="Proteomes" id="UP000076586">
    <property type="component" value="Unassembled WGS sequence"/>
</dbReference>
<keyword evidence="1" id="KW-0472">Membrane</keyword>
<evidence type="ECO:0000313" key="2">
    <source>
        <dbReference type="EMBL" id="GAT63592.1"/>
    </source>
</evidence>
<evidence type="ECO:0000313" key="3">
    <source>
        <dbReference type="Proteomes" id="UP000076586"/>
    </source>
</evidence>
<proteinExistence type="predicted"/>
<name>A0A161LWM0_9BACT</name>
<feature type="transmembrane region" description="Helical" evidence="1">
    <location>
        <begin position="12"/>
        <end position="34"/>
    </location>
</feature>
<comment type="caution">
    <text evidence="2">The sequence shown here is derived from an EMBL/GenBank/DDBJ whole genome shotgun (WGS) entry which is preliminary data.</text>
</comment>
<keyword evidence="1" id="KW-0812">Transmembrane</keyword>
<dbReference type="EMBL" id="BDCR01000004">
    <property type="protein sequence ID" value="GAT63592.1"/>
    <property type="molecule type" value="Genomic_DNA"/>
</dbReference>
<feature type="transmembrane region" description="Helical" evidence="1">
    <location>
        <begin position="65"/>
        <end position="84"/>
    </location>
</feature>
<feature type="transmembrane region" description="Helical" evidence="1">
    <location>
        <begin position="96"/>
        <end position="115"/>
    </location>
</feature>
<protein>
    <submittedName>
        <fullName evidence="2">Uncharacterized protein</fullName>
    </submittedName>
</protein>
<dbReference type="AlphaFoldDB" id="A0A161LWM0"/>
<gene>
    <name evidence="2" type="ORF">PJIAN_4131</name>
</gene>
<keyword evidence="1" id="KW-1133">Transmembrane helix</keyword>
<feature type="transmembrane region" description="Helical" evidence="1">
    <location>
        <begin position="40"/>
        <end position="58"/>
    </location>
</feature>
<accession>A0A161LWM0</accession>